<dbReference type="VEuPathDB" id="GiardiaDB:GMRT_10499"/>
<proteinExistence type="predicted"/>
<accession>A0A4Z1SLT9</accession>
<evidence type="ECO:0000313" key="1">
    <source>
        <dbReference type="EMBL" id="TNJ26510.1"/>
    </source>
</evidence>
<reference evidence="1 2" key="1">
    <citation type="submission" date="2019-05" db="EMBL/GenBank/DDBJ databases">
        <title>The compact genome of Giardia muris reveals important steps in the evolution of intestinal protozoan parasites.</title>
        <authorList>
            <person name="Xu F."/>
            <person name="Jimenez-Gonzalez A."/>
            <person name="Einarsson E."/>
            <person name="Astvaldsson A."/>
            <person name="Peirasmaki D."/>
            <person name="Eckmann L."/>
            <person name="Andersson J.O."/>
            <person name="Svard S.G."/>
            <person name="Jerlstrom-Hultqvist J."/>
        </authorList>
    </citation>
    <scope>NUCLEOTIDE SEQUENCE [LARGE SCALE GENOMIC DNA]</scope>
    <source>
        <strain evidence="1 2">Roberts-Thomson</strain>
    </source>
</reference>
<evidence type="ECO:0000313" key="2">
    <source>
        <dbReference type="Proteomes" id="UP000315496"/>
    </source>
</evidence>
<dbReference type="Proteomes" id="UP000315496">
    <property type="component" value="Chromosome 5"/>
</dbReference>
<name>A0A4Z1SLT9_GIAMU</name>
<sequence>MPEGVVTVRYLLLCAHCEPGARLTEEELLRAPYPHAYVSFYREAVGICPKFTRAIDPITLAIGYTNGSSFLIDTRSTYHSAAVLDGTITEVNEYSLPYSYRTADHQVEVYQGTDAGRPVLAATITRRPGERVILTTSDENVFIAVFSESLGVQAAQMVVRVQRMRSMDPGTEQAIIIATELEVAAVAIDEGVLVAIDSRGVLMVGVLADLLVETSDSRVLMSKIHTRHLSLSDAIPDYPVACAFSNSLGLIVVGTSLGKLYFFDASLTDLCILSPENNAIDLRELLSIRPTIFSIAIINRQVIVVPERSLPLVINLLNISSQDDLFLSRLMGLTPQKAVWFNITAAEAIEDALKHIVAAKEEPSPTQDLDKLFLDALGQDALSYVRAGAPDLRKQRLLVVAQHEHRILRTGREALTSKFLATLKHTVSLLLSVHLVEFAIPLVLQLRTRRQEDARPLSDALFRSIYSHCLENNLTTLCAALSTILDDDIRGFSQRQARLREQRLGQSAEATLIASSVLNLAISKLLNGSVHEAMQHLDSLSLSRVIDLTDISEFIRGYTNDLARVKDI</sequence>
<protein>
    <submittedName>
        <fullName evidence="1">Uncharacterized protein</fullName>
    </submittedName>
</protein>
<dbReference type="EMBL" id="VDLU01000005">
    <property type="protein sequence ID" value="TNJ26510.1"/>
    <property type="molecule type" value="Genomic_DNA"/>
</dbReference>
<dbReference type="AlphaFoldDB" id="A0A4Z1SLT9"/>
<gene>
    <name evidence="1" type="ORF">GMRT_10499</name>
</gene>
<organism evidence="1 2">
    <name type="scientific">Giardia muris</name>
    <dbReference type="NCBI Taxonomy" id="5742"/>
    <lineage>
        <taxon>Eukaryota</taxon>
        <taxon>Metamonada</taxon>
        <taxon>Diplomonadida</taxon>
        <taxon>Hexamitidae</taxon>
        <taxon>Giardiinae</taxon>
        <taxon>Giardia</taxon>
    </lineage>
</organism>
<comment type="caution">
    <text evidence="1">The sequence shown here is derived from an EMBL/GenBank/DDBJ whole genome shotgun (WGS) entry which is preliminary data.</text>
</comment>
<keyword evidence="2" id="KW-1185">Reference proteome</keyword>